<gene>
    <name evidence="2" type="ORF">DFQ14_109126</name>
</gene>
<reference evidence="2 3" key="1">
    <citation type="submission" date="2018-07" db="EMBL/GenBank/DDBJ databases">
        <title>Genomic Encyclopedia of Type Strains, Phase III (KMG-III): the genomes of soil and plant-associated and newly described type strains.</title>
        <authorList>
            <person name="Whitman W."/>
        </authorList>
    </citation>
    <scope>NUCLEOTIDE SEQUENCE [LARGE SCALE GENOMIC DNA]</scope>
    <source>
        <strain evidence="2 3">CECT 8575</strain>
    </source>
</reference>
<accession>A0A368VKG5</accession>
<dbReference type="AlphaFoldDB" id="A0A368VKG5"/>
<name>A0A368VKG5_9ACTN</name>
<evidence type="ECO:0000313" key="2">
    <source>
        <dbReference type="EMBL" id="RCW41049.1"/>
    </source>
</evidence>
<dbReference type="OrthoDB" id="3576499at2"/>
<feature type="compositionally biased region" description="Polar residues" evidence="1">
    <location>
        <begin position="8"/>
        <end position="20"/>
    </location>
</feature>
<dbReference type="EMBL" id="QPJC01000009">
    <property type="protein sequence ID" value="RCW41049.1"/>
    <property type="molecule type" value="Genomic_DNA"/>
</dbReference>
<protein>
    <submittedName>
        <fullName evidence="2">Uncharacterized protein</fullName>
    </submittedName>
</protein>
<dbReference type="Proteomes" id="UP000253495">
    <property type="component" value="Unassembled WGS sequence"/>
</dbReference>
<evidence type="ECO:0000256" key="1">
    <source>
        <dbReference type="SAM" id="MobiDB-lite"/>
    </source>
</evidence>
<sequence length="156" mass="17245">MAADNVTRLPSIQQEQQPETGSGRAPQEDVDSYVDRVSEAILACRQRGRHLWPALRVHDQPFTAIDEHGLFVRRLVCTCCALAVRVERWEATGRGRRARLQLVATHLEYITGPGGETYLAPTGVGRMTPRQIADSVASKAMQGQSLAALRKTLPRT</sequence>
<keyword evidence="3" id="KW-1185">Reference proteome</keyword>
<feature type="region of interest" description="Disordered" evidence="1">
    <location>
        <begin position="1"/>
        <end position="30"/>
    </location>
</feature>
<evidence type="ECO:0000313" key="3">
    <source>
        <dbReference type="Proteomes" id="UP000253495"/>
    </source>
</evidence>
<organism evidence="2 3">
    <name type="scientific">Halopolyspora algeriensis</name>
    <dbReference type="NCBI Taxonomy" id="1500506"/>
    <lineage>
        <taxon>Bacteria</taxon>
        <taxon>Bacillati</taxon>
        <taxon>Actinomycetota</taxon>
        <taxon>Actinomycetes</taxon>
        <taxon>Actinomycetes incertae sedis</taxon>
        <taxon>Halopolyspora</taxon>
    </lineage>
</organism>
<dbReference type="RefSeq" id="WP_114453852.1">
    <property type="nucleotide sequence ID" value="NZ_QPJC01000009.1"/>
</dbReference>
<proteinExistence type="predicted"/>
<comment type="caution">
    <text evidence="2">The sequence shown here is derived from an EMBL/GenBank/DDBJ whole genome shotgun (WGS) entry which is preliminary data.</text>
</comment>